<evidence type="ECO:0000256" key="5">
    <source>
        <dbReference type="ARBA" id="ARBA00023136"/>
    </source>
</evidence>
<dbReference type="InterPro" id="IPR000983">
    <property type="entry name" value="Bac_GSPG_pilin"/>
</dbReference>
<dbReference type="Gene3D" id="3.30.700.10">
    <property type="entry name" value="Glycoprotein, Type 4 Pilin"/>
    <property type="match status" value="1"/>
</dbReference>
<dbReference type="Pfam" id="PF07963">
    <property type="entry name" value="N_methyl"/>
    <property type="match status" value="1"/>
</dbReference>
<dbReference type="InterPro" id="IPR012902">
    <property type="entry name" value="N_methyl_site"/>
</dbReference>
<name>A0ABT0C963_THEVL</name>
<dbReference type="Proteomes" id="UP000830835">
    <property type="component" value="Unassembled WGS sequence"/>
</dbReference>
<keyword evidence="5 6" id="KW-0472">Membrane</keyword>
<evidence type="ECO:0000256" key="3">
    <source>
        <dbReference type="ARBA" id="ARBA00022692"/>
    </source>
</evidence>
<dbReference type="InterPro" id="IPR045584">
    <property type="entry name" value="Pilin-like"/>
</dbReference>
<keyword evidence="4 6" id="KW-1133">Transmembrane helix</keyword>
<dbReference type="NCBIfam" id="TIGR02532">
    <property type="entry name" value="IV_pilin_GFxxxE"/>
    <property type="match status" value="1"/>
</dbReference>
<evidence type="ECO:0000256" key="6">
    <source>
        <dbReference type="SAM" id="Phobius"/>
    </source>
</evidence>
<dbReference type="PANTHER" id="PTHR30093:SF44">
    <property type="entry name" value="TYPE II SECRETION SYSTEM CORE PROTEIN G"/>
    <property type="match status" value="1"/>
</dbReference>
<comment type="caution">
    <text evidence="7">The sequence shown here is derived from an EMBL/GenBank/DDBJ whole genome shotgun (WGS) entry which is preliminary data.</text>
</comment>
<evidence type="ECO:0000313" key="8">
    <source>
        <dbReference type="Proteomes" id="UP000830835"/>
    </source>
</evidence>
<dbReference type="SUPFAM" id="SSF54523">
    <property type="entry name" value="Pili subunits"/>
    <property type="match status" value="1"/>
</dbReference>
<keyword evidence="8" id="KW-1185">Reference proteome</keyword>
<gene>
    <name evidence="7" type="ORF">JX360_03015</name>
</gene>
<dbReference type="EMBL" id="JAFIRA010000004">
    <property type="protein sequence ID" value="MCJ2541885.1"/>
    <property type="molecule type" value="Genomic_DNA"/>
</dbReference>
<organism evidence="7 8">
    <name type="scientific">Thermostichus vulcanus str. 'Rupite'</name>
    <dbReference type="NCBI Taxonomy" id="2813851"/>
    <lineage>
        <taxon>Bacteria</taxon>
        <taxon>Bacillati</taxon>
        <taxon>Cyanobacteriota</taxon>
        <taxon>Cyanophyceae</taxon>
        <taxon>Thermostichales</taxon>
        <taxon>Thermostichaceae</taxon>
        <taxon>Thermostichus</taxon>
    </lineage>
</organism>
<evidence type="ECO:0000256" key="1">
    <source>
        <dbReference type="ARBA" id="ARBA00004167"/>
    </source>
</evidence>
<sequence>MKKLSIHEAYLKRMLFRPAAATLQGMTLIELLVVIVIVGILSAVAIPSLLTHIRRSKVAEAQTALTAISRGSEVYRMDFTVYPTDYADIEFGGIHADRYLQDPWQAPNYHPPEVVPPVLNLTGIRWMTEARIYVISTGDPLRCDIGLGDRRQEVLLSGYDLRHSCNTYQ</sequence>
<reference evidence="7" key="1">
    <citation type="submission" date="2021-02" db="EMBL/GenBank/DDBJ databases">
        <title>The CRISPR/cas machinery reduction and long-range gene transfer in the hot spring cyanobacterium Synechococcus.</title>
        <authorList>
            <person name="Dvorak P."/>
            <person name="Jahodarova E."/>
            <person name="Hasler P."/>
            <person name="Poulickova A."/>
        </authorList>
    </citation>
    <scope>NUCLEOTIDE SEQUENCE</scope>
    <source>
        <strain evidence="7">Rupite</strain>
    </source>
</reference>
<accession>A0ABT0C963</accession>
<evidence type="ECO:0000256" key="2">
    <source>
        <dbReference type="ARBA" id="ARBA00022481"/>
    </source>
</evidence>
<dbReference type="RefSeq" id="WP_244349094.1">
    <property type="nucleotide sequence ID" value="NZ_JAFIRA010000004.1"/>
</dbReference>
<comment type="subcellular location">
    <subcellularLocation>
        <location evidence="1">Membrane</location>
        <topology evidence="1">Single-pass membrane protein</topology>
    </subcellularLocation>
</comment>
<protein>
    <submittedName>
        <fullName evidence="7">Prepilin-type N-terminal cleavage/methylation domain-containing protein</fullName>
    </submittedName>
</protein>
<dbReference type="PANTHER" id="PTHR30093">
    <property type="entry name" value="GENERAL SECRETION PATHWAY PROTEIN G"/>
    <property type="match status" value="1"/>
</dbReference>
<feature type="transmembrane region" description="Helical" evidence="6">
    <location>
        <begin position="21"/>
        <end position="46"/>
    </location>
</feature>
<evidence type="ECO:0000256" key="4">
    <source>
        <dbReference type="ARBA" id="ARBA00022989"/>
    </source>
</evidence>
<keyword evidence="3 6" id="KW-0812">Transmembrane</keyword>
<evidence type="ECO:0000313" key="7">
    <source>
        <dbReference type="EMBL" id="MCJ2541885.1"/>
    </source>
</evidence>
<dbReference type="PROSITE" id="PS00409">
    <property type="entry name" value="PROKAR_NTER_METHYL"/>
    <property type="match status" value="1"/>
</dbReference>
<dbReference type="PRINTS" id="PR00813">
    <property type="entry name" value="BCTERIALGSPG"/>
</dbReference>
<proteinExistence type="predicted"/>
<keyword evidence="2" id="KW-0488">Methylation</keyword>